<gene>
    <name evidence="3" type="ORF">BBJ29_001309</name>
    <name evidence="2" type="ORF">BBP00_00001770</name>
</gene>
<keyword evidence="1" id="KW-0812">Transmembrane</keyword>
<evidence type="ECO:0000313" key="5">
    <source>
        <dbReference type="Proteomes" id="UP000284657"/>
    </source>
</evidence>
<dbReference type="Proteomes" id="UP000277300">
    <property type="component" value="Unassembled WGS sequence"/>
</dbReference>
<evidence type="ECO:0000313" key="3">
    <source>
        <dbReference type="EMBL" id="RLN69655.1"/>
    </source>
</evidence>
<proteinExistence type="predicted"/>
<feature type="transmembrane region" description="Helical" evidence="1">
    <location>
        <begin position="33"/>
        <end position="54"/>
    </location>
</feature>
<organism evidence="2 4">
    <name type="scientific">Phytophthora kernoviae</name>
    <dbReference type="NCBI Taxonomy" id="325452"/>
    <lineage>
        <taxon>Eukaryota</taxon>
        <taxon>Sar</taxon>
        <taxon>Stramenopiles</taxon>
        <taxon>Oomycota</taxon>
        <taxon>Peronosporomycetes</taxon>
        <taxon>Peronosporales</taxon>
        <taxon>Peronosporaceae</taxon>
        <taxon>Phytophthora</taxon>
    </lineage>
</organism>
<dbReference type="AlphaFoldDB" id="A0A3F2RZE1"/>
<dbReference type="EMBL" id="MBAD02000330">
    <property type="protein sequence ID" value="RLN69655.1"/>
    <property type="molecule type" value="Genomic_DNA"/>
</dbReference>
<accession>A0A3F2RZE1</accession>
<name>A0A3F2RZE1_9STRA</name>
<evidence type="ECO:0000256" key="1">
    <source>
        <dbReference type="SAM" id="Phobius"/>
    </source>
</evidence>
<evidence type="ECO:0000313" key="4">
    <source>
        <dbReference type="Proteomes" id="UP000277300"/>
    </source>
</evidence>
<protein>
    <submittedName>
        <fullName evidence="2">Uncharacterized protein</fullName>
    </submittedName>
</protein>
<sequence>MGSEKPIDAAQVKMEAAVPSKSDDSCSSSSKKACILSLVGFIFVLLNLAALWALHFADRPVTKSSVNKSVKAATRFTTSEFTATDGTTPTVGDAVSFNTDGVLRNGAGTTGYLNKLTVGAGLKGVSYINFAPMGTTNAYYTTNVISYLRTTDTATESVVTTIAYDTTGKNLTQADIDTTNNVLTGTVSGLATLSDTQMAVLVVGTTVAVAPATLDATGKVTVAKSKAKDVTTSSPTNLMGALSSSAFVVAYYDPYNFAAPYPYSQRVKVGTMVADGTITMSAAVAFGGSNDADAMYNFVNAYSGTSTKTTATLNGLCVTSSSVSAGTVATFTTPVCNSAYRPGFLIESVALSSSAMAIVFHDKSNNNALTVAVVTVNPTDSSLHFRSSYVFKEVSGDFDWYKAKYGEYSPTPRLRVLSGNRLVVSFLNPTLAGRLSVRVLGFSPSTLAFHDLTPVLPVAPSTFTLAVSSATNTYGAITHDTIPVGDDGFVTAYVGNRDNTVHQNFAVVETFGNPVGVMQSTSSDSTSVTMQGTAEISGLMAGKMHYAMTSGDVVAPDTTSTNSNSAEFFYTSSDAVIITTDSRIGMAVDDDTLFVATSF</sequence>
<dbReference type="EMBL" id="MBDO02000026">
    <property type="protein sequence ID" value="RLN67232.1"/>
    <property type="molecule type" value="Genomic_DNA"/>
</dbReference>
<comment type="caution">
    <text evidence="2">The sequence shown here is derived from an EMBL/GenBank/DDBJ whole genome shotgun (WGS) entry which is preliminary data.</text>
</comment>
<keyword evidence="1" id="KW-0472">Membrane</keyword>
<reference evidence="4 5" key="1">
    <citation type="submission" date="2018-07" db="EMBL/GenBank/DDBJ databases">
        <title>Genome sequencing of oomycete isolates from Chile give support for New Zealand origin for Phytophthora kernoviae and make available the first Nothophytophthora sp. genome.</title>
        <authorList>
            <person name="Studholme D.J."/>
            <person name="Sanfuentes E."/>
            <person name="Panda P."/>
            <person name="Hill R."/>
            <person name="Sambles C."/>
            <person name="Grant M."/>
            <person name="Williams N.M."/>
            <person name="Mcdougal R.L."/>
        </authorList>
    </citation>
    <scope>NUCLEOTIDE SEQUENCE [LARGE SCALE GENOMIC DNA]</scope>
    <source>
        <strain evidence="2">Chile6</strain>
        <strain evidence="3">Chile7</strain>
    </source>
</reference>
<evidence type="ECO:0000313" key="2">
    <source>
        <dbReference type="EMBL" id="RLN67232.1"/>
    </source>
</evidence>
<keyword evidence="1" id="KW-1133">Transmembrane helix</keyword>
<dbReference type="Proteomes" id="UP000284657">
    <property type="component" value="Unassembled WGS sequence"/>
</dbReference>
<dbReference type="OrthoDB" id="160470at2759"/>